<gene>
    <name evidence="4" type="primary">KNAG0A02270</name>
    <name evidence="4" type="ordered locus">KNAG_0A02270</name>
</gene>
<dbReference type="HOGENOM" id="CLU_098726_2_2_1"/>
<proteinExistence type="inferred from homology"/>
<name>J7S3C3_HUIN7</name>
<dbReference type="InterPro" id="IPR038187">
    <property type="entry name" value="NAC_A/B_dom_sf"/>
</dbReference>
<dbReference type="RefSeq" id="XP_022462162.1">
    <property type="nucleotide sequence ID" value="XM_022606508.1"/>
</dbReference>
<dbReference type="AlphaFoldDB" id="J7S3C3"/>
<reference evidence="5" key="2">
    <citation type="submission" date="2012-08" db="EMBL/GenBank/DDBJ databases">
        <title>Genome sequence of Kazachstania naganishii.</title>
        <authorList>
            <person name="Gordon J.L."/>
            <person name="Armisen D."/>
            <person name="Proux-Wera E."/>
            <person name="OhEigeartaigh S.S."/>
            <person name="Byrne K.P."/>
            <person name="Wolfe K.H."/>
        </authorList>
    </citation>
    <scope>NUCLEOTIDE SEQUENCE [LARGE SCALE GENOMIC DNA]</scope>
    <source>
        <strain evidence="5">ATCC MYA-139 / BCRC 22969 / CBS 8797 / CCRC 22969 / KCTC 17520 / NBRC 10181 / NCYC 3082</strain>
    </source>
</reference>
<accession>J7S3C3</accession>
<dbReference type="eggNOG" id="KOG2240">
    <property type="taxonomic scope" value="Eukaryota"/>
</dbReference>
<feature type="domain" description="NAC-A/B" evidence="3">
    <location>
        <begin position="37"/>
        <end position="94"/>
    </location>
</feature>
<dbReference type="GO" id="GO:0051082">
    <property type="term" value="F:unfolded protein binding"/>
    <property type="evidence" value="ECO:0007669"/>
    <property type="project" value="EnsemblFungi"/>
</dbReference>
<evidence type="ECO:0000256" key="1">
    <source>
        <dbReference type="ARBA" id="ARBA00004496"/>
    </source>
</evidence>
<sequence length="139" mass="15614">MPIDQAKLAKLQKLSSTRKVGGTRRKQTKKVGEPVVDAKLSEHLLKLDAVPLQGIEEANLFFENGNVLNFQPVEKVECAADYNVSMIHGKPSTKKLDDILQEVVPQLGPEAYFALNQLDVKIKEFEEEKKNNNKKVTEL</sequence>
<dbReference type="GO" id="GO:0005854">
    <property type="term" value="C:nascent polypeptide-associated complex"/>
    <property type="evidence" value="ECO:0007669"/>
    <property type="project" value="EnsemblFungi"/>
</dbReference>
<dbReference type="Pfam" id="PF01849">
    <property type="entry name" value="NAC"/>
    <property type="match status" value="1"/>
</dbReference>
<dbReference type="PANTHER" id="PTHR10351">
    <property type="entry name" value="TRANSCRIPTION FACTOR BTF3 FAMILY MEMBER"/>
    <property type="match status" value="1"/>
</dbReference>
<dbReference type="GO" id="GO:0006613">
    <property type="term" value="P:cotranslational protein targeting to membrane"/>
    <property type="evidence" value="ECO:0007669"/>
    <property type="project" value="EnsemblFungi"/>
</dbReference>
<evidence type="ECO:0000256" key="2">
    <source>
        <dbReference type="ARBA" id="ARBA00005296"/>
    </source>
</evidence>
<dbReference type="GeneID" id="34523551"/>
<dbReference type="STRING" id="1071383.J7S3C3"/>
<dbReference type="GO" id="GO:0030015">
    <property type="term" value="C:CCR4-NOT core complex"/>
    <property type="evidence" value="ECO:0007669"/>
    <property type="project" value="EnsemblFungi"/>
</dbReference>
<dbReference type="InterPro" id="IPR039370">
    <property type="entry name" value="BTF3"/>
</dbReference>
<dbReference type="Gene3D" id="2.20.70.30">
    <property type="entry name" value="Nascent polypeptide-associated complex domain"/>
    <property type="match status" value="1"/>
</dbReference>
<dbReference type="KEGG" id="kng:KNAG_0A02270"/>
<evidence type="ECO:0000259" key="3">
    <source>
        <dbReference type="Pfam" id="PF01849"/>
    </source>
</evidence>
<dbReference type="OrthoDB" id="8033832at2759"/>
<dbReference type="EMBL" id="HE978314">
    <property type="protein sequence ID" value="CCK67916.1"/>
    <property type="molecule type" value="Genomic_DNA"/>
</dbReference>
<organism evidence="4 5">
    <name type="scientific">Huiozyma naganishii (strain ATCC MYA-139 / BCRC 22969 / CBS 8797 / KCTC 17520 / NBRC 10181 / NCYC 3082 / Yp74L-3)</name>
    <name type="common">Yeast</name>
    <name type="synonym">Kazachstania naganishii</name>
    <dbReference type="NCBI Taxonomy" id="1071383"/>
    <lineage>
        <taxon>Eukaryota</taxon>
        <taxon>Fungi</taxon>
        <taxon>Dikarya</taxon>
        <taxon>Ascomycota</taxon>
        <taxon>Saccharomycotina</taxon>
        <taxon>Saccharomycetes</taxon>
        <taxon>Saccharomycetales</taxon>
        <taxon>Saccharomycetaceae</taxon>
        <taxon>Huiozyma</taxon>
    </lineage>
</organism>
<evidence type="ECO:0000313" key="4">
    <source>
        <dbReference type="EMBL" id="CCK67916.1"/>
    </source>
</evidence>
<keyword evidence="5" id="KW-1185">Reference proteome</keyword>
<reference evidence="4 5" key="1">
    <citation type="journal article" date="2011" name="Proc. Natl. Acad. Sci. U.S.A.">
        <title>Evolutionary erosion of yeast sex chromosomes by mating-type switching accidents.</title>
        <authorList>
            <person name="Gordon J.L."/>
            <person name="Armisen D."/>
            <person name="Proux-Wera E."/>
            <person name="Oheigeartaigh S.S."/>
            <person name="Byrne K.P."/>
            <person name="Wolfe K.H."/>
        </authorList>
    </citation>
    <scope>NUCLEOTIDE SEQUENCE [LARGE SCALE GENOMIC DNA]</scope>
    <source>
        <strain evidence="5">ATCC MYA-139 / BCRC 22969 / CBS 8797 / CCRC 22969 / KCTC 17520 / NBRC 10181 / NCYC 3082</strain>
    </source>
</reference>
<comment type="subcellular location">
    <subcellularLocation>
        <location evidence="1">Cytoplasm</location>
    </subcellularLocation>
</comment>
<dbReference type="InterPro" id="IPR002715">
    <property type="entry name" value="Nas_poly-pep-assoc_cplx_dom"/>
</dbReference>
<protein>
    <recommendedName>
        <fullName evidence="3">NAC-A/B domain-containing protein</fullName>
    </recommendedName>
</protein>
<evidence type="ECO:0000313" key="5">
    <source>
        <dbReference type="Proteomes" id="UP000006310"/>
    </source>
</evidence>
<dbReference type="Proteomes" id="UP000006310">
    <property type="component" value="Chromosome 1"/>
</dbReference>
<comment type="similarity">
    <text evidence="2">Belongs to the NAC-beta family.</text>
</comment>